<comment type="caution">
    <text evidence="2">The sequence shown here is derived from an EMBL/GenBank/DDBJ whole genome shotgun (WGS) entry which is preliminary data.</text>
</comment>
<sequence>MSPEGNPILQQPLGVRLLGSRKLTSGRRPTPIPSRQSSSGEFPRQGGIGSGPGAGKGFHFAGQAQYLVAPASAAVEADTLETVFVLR</sequence>
<dbReference type="EMBL" id="MTYJ01000012">
    <property type="protein sequence ID" value="OQV23340.1"/>
    <property type="molecule type" value="Genomic_DNA"/>
</dbReference>
<evidence type="ECO:0000256" key="1">
    <source>
        <dbReference type="SAM" id="MobiDB-lite"/>
    </source>
</evidence>
<gene>
    <name evidence="2" type="ORF">BV898_02787</name>
</gene>
<evidence type="ECO:0000313" key="3">
    <source>
        <dbReference type="Proteomes" id="UP000192578"/>
    </source>
</evidence>
<accession>A0A1W0X7I5</accession>
<protein>
    <submittedName>
        <fullName evidence="2">Uncharacterized protein</fullName>
    </submittedName>
</protein>
<feature type="region of interest" description="Disordered" evidence="1">
    <location>
        <begin position="19"/>
        <end position="56"/>
    </location>
</feature>
<dbReference type="Proteomes" id="UP000192578">
    <property type="component" value="Unassembled WGS sequence"/>
</dbReference>
<dbReference type="AlphaFoldDB" id="A0A1W0X7I5"/>
<evidence type="ECO:0000313" key="2">
    <source>
        <dbReference type="EMBL" id="OQV23340.1"/>
    </source>
</evidence>
<keyword evidence="3" id="KW-1185">Reference proteome</keyword>
<reference evidence="3" key="1">
    <citation type="submission" date="2017-01" db="EMBL/GenBank/DDBJ databases">
        <title>Comparative genomics of anhydrobiosis in the tardigrade Hypsibius dujardini.</title>
        <authorList>
            <person name="Yoshida Y."/>
            <person name="Koutsovoulos G."/>
            <person name="Laetsch D."/>
            <person name="Stevens L."/>
            <person name="Kumar S."/>
            <person name="Horikawa D."/>
            <person name="Ishino K."/>
            <person name="Komine S."/>
            <person name="Tomita M."/>
            <person name="Blaxter M."/>
            <person name="Arakawa K."/>
        </authorList>
    </citation>
    <scope>NUCLEOTIDE SEQUENCE [LARGE SCALE GENOMIC DNA]</scope>
    <source>
        <strain evidence="3">Z151</strain>
    </source>
</reference>
<name>A0A1W0X7I5_HYPEX</name>
<proteinExistence type="predicted"/>
<feature type="compositionally biased region" description="Gly residues" evidence="1">
    <location>
        <begin position="46"/>
        <end position="56"/>
    </location>
</feature>
<organism evidence="2 3">
    <name type="scientific">Hypsibius exemplaris</name>
    <name type="common">Freshwater tardigrade</name>
    <dbReference type="NCBI Taxonomy" id="2072580"/>
    <lineage>
        <taxon>Eukaryota</taxon>
        <taxon>Metazoa</taxon>
        <taxon>Ecdysozoa</taxon>
        <taxon>Tardigrada</taxon>
        <taxon>Eutardigrada</taxon>
        <taxon>Parachela</taxon>
        <taxon>Hypsibioidea</taxon>
        <taxon>Hypsibiidae</taxon>
        <taxon>Hypsibius</taxon>
    </lineage>
</organism>